<dbReference type="Gene3D" id="3.40.50.10610">
    <property type="entry name" value="ABC-type transport auxiliary lipoprotein component"/>
    <property type="match status" value="1"/>
</dbReference>
<gene>
    <name evidence="2" type="ORF">HNR39_003844</name>
</gene>
<evidence type="ECO:0000313" key="3">
    <source>
        <dbReference type="Proteomes" id="UP000571084"/>
    </source>
</evidence>
<evidence type="ECO:0000259" key="1">
    <source>
        <dbReference type="Pfam" id="PF03886"/>
    </source>
</evidence>
<dbReference type="InterPro" id="IPR005586">
    <property type="entry name" value="ABC_trans_aux"/>
</dbReference>
<name>A0A840RXP4_9BURK</name>
<comment type="caution">
    <text evidence="2">The sequence shown here is derived from an EMBL/GenBank/DDBJ whole genome shotgun (WGS) entry which is preliminary data.</text>
</comment>
<proteinExistence type="predicted"/>
<dbReference type="RefSeq" id="WP_168054642.1">
    <property type="nucleotide sequence ID" value="NZ_JAAOZT010000005.1"/>
</dbReference>
<organism evidence="2 3">
    <name type="scientific">Glaciimonas immobilis</name>
    <dbReference type="NCBI Taxonomy" id="728004"/>
    <lineage>
        <taxon>Bacteria</taxon>
        <taxon>Pseudomonadati</taxon>
        <taxon>Pseudomonadota</taxon>
        <taxon>Betaproteobacteria</taxon>
        <taxon>Burkholderiales</taxon>
        <taxon>Oxalobacteraceae</taxon>
        <taxon>Glaciimonas</taxon>
    </lineage>
</organism>
<feature type="domain" description="ABC-type transport auxiliary lipoprotein component" evidence="1">
    <location>
        <begin position="41"/>
        <end position="199"/>
    </location>
</feature>
<protein>
    <recommendedName>
        <fullName evidence="1">ABC-type transport auxiliary lipoprotein component domain-containing protein</fullName>
    </recommendedName>
</protein>
<keyword evidence="3" id="KW-1185">Reference proteome</keyword>
<dbReference type="AlphaFoldDB" id="A0A840RXP4"/>
<dbReference type="SUPFAM" id="SSF159594">
    <property type="entry name" value="XCC0632-like"/>
    <property type="match status" value="1"/>
</dbReference>
<dbReference type="Proteomes" id="UP000571084">
    <property type="component" value="Unassembled WGS sequence"/>
</dbReference>
<reference evidence="2 3" key="1">
    <citation type="submission" date="2020-08" db="EMBL/GenBank/DDBJ databases">
        <title>Genomic Encyclopedia of Type Strains, Phase IV (KMG-IV): sequencing the most valuable type-strain genomes for metagenomic binning, comparative biology and taxonomic classification.</title>
        <authorList>
            <person name="Goeker M."/>
        </authorList>
    </citation>
    <scope>NUCLEOTIDE SEQUENCE [LARGE SCALE GENOMIC DNA]</scope>
    <source>
        <strain evidence="2 3">DSM 23240</strain>
    </source>
</reference>
<dbReference type="EMBL" id="JACHHQ010000009">
    <property type="protein sequence ID" value="MBB5201982.1"/>
    <property type="molecule type" value="Genomic_DNA"/>
</dbReference>
<dbReference type="Pfam" id="PF03886">
    <property type="entry name" value="ABC_trans_aux"/>
    <property type="match status" value="1"/>
</dbReference>
<accession>A0A840RXP4</accession>
<evidence type="ECO:0000313" key="2">
    <source>
        <dbReference type="EMBL" id="MBB5201982.1"/>
    </source>
</evidence>
<sequence length="222" mass="23440">MTSPLSHLHRQINVITHVTVATALTAVLALSGCSTPQTRFYTLAVPSATAASRAESAQNIFIEVPPISMPERLARPQLVVRARNTQVDILEHDRWSSSFNYELRDAFASGLANRLGAIDATRSGRPAGSPGYRIAIDLREFDAAPGDKVQALFGWTITRSDDGRSASCQLGVTEPVNAGTGALVAGVQRAVSDAIDAIAADITRMAARRTDAGSAAIPCKGT</sequence>